<evidence type="ECO:0000259" key="2">
    <source>
        <dbReference type="Pfam" id="PF02080"/>
    </source>
</evidence>
<comment type="caution">
    <text evidence="3">The sequence shown here is derived from an EMBL/GenBank/DDBJ whole genome shotgun (WGS) entry which is preliminary data.</text>
</comment>
<evidence type="ECO:0000256" key="1">
    <source>
        <dbReference type="SAM" id="Phobius"/>
    </source>
</evidence>
<evidence type="ECO:0000313" key="4">
    <source>
        <dbReference type="Proteomes" id="UP000322619"/>
    </source>
</evidence>
<name>A0A5D0WQT1_9FIRM</name>
<dbReference type="Pfam" id="PF02080">
    <property type="entry name" value="TrkA_C"/>
    <property type="match status" value="1"/>
</dbReference>
<dbReference type="GO" id="GO:0008324">
    <property type="term" value="F:monoatomic cation transmembrane transporter activity"/>
    <property type="evidence" value="ECO:0007669"/>
    <property type="project" value="InterPro"/>
</dbReference>
<evidence type="ECO:0000313" key="3">
    <source>
        <dbReference type="EMBL" id="TYC86386.1"/>
    </source>
</evidence>
<dbReference type="OrthoDB" id="369355at2"/>
<dbReference type="SUPFAM" id="SSF116726">
    <property type="entry name" value="TrkA C-terminal domain-like"/>
    <property type="match status" value="1"/>
</dbReference>
<feature type="domain" description="RCK C-terminal" evidence="2">
    <location>
        <begin position="185"/>
        <end position="242"/>
    </location>
</feature>
<gene>
    <name evidence="3" type="ORF">FXB42_06800</name>
</gene>
<protein>
    <recommendedName>
        <fullName evidence="2">RCK C-terminal domain-containing protein</fullName>
    </recommendedName>
</protein>
<dbReference type="AlphaFoldDB" id="A0A5D0WQT1"/>
<dbReference type="InterPro" id="IPR036721">
    <property type="entry name" value="RCK_C_sf"/>
</dbReference>
<organism evidence="3 4">
    <name type="scientific">Acetobacterium wieringae</name>
    <dbReference type="NCBI Taxonomy" id="52694"/>
    <lineage>
        <taxon>Bacteria</taxon>
        <taxon>Bacillati</taxon>
        <taxon>Bacillota</taxon>
        <taxon>Clostridia</taxon>
        <taxon>Eubacteriales</taxon>
        <taxon>Eubacteriaceae</taxon>
        <taxon>Acetobacterium</taxon>
    </lineage>
</organism>
<keyword evidence="1" id="KW-1133">Transmembrane helix</keyword>
<feature type="transmembrane region" description="Helical" evidence="1">
    <location>
        <begin position="20"/>
        <end position="45"/>
    </location>
</feature>
<dbReference type="EMBL" id="VSLA01000011">
    <property type="protein sequence ID" value="TYC86386.1"/>
    <property type="molecule type" value="Genomic_DNA"/>
</dbReference>
<feature type="transmembrane region" description="Helical" evidence="1">
    <location>
        <begin position="113"/>
        <end position="132"/>
    </location>
</feature>
<dbReference type="Gene3D" id="3.30.70.1450">
    <property type="entry name" value="Regulator of K+ conductance, C-terminal domain"/>
    <property type="match status" value="1"/>
</dbReference>
<keyword evidence="1" id="KW-0472">Membrane</keyword>
<dbReference type="GO" id="GO:0006813">
    <property type="term" value="P:potassium ion transport"/>
    <property type="evidence" value="ECO:0007669"/>
    <property type="project" value="InterPro"/>
</dbReference>
<reference evidence="3 4" key="1">
    <citation type="submission" date="2019-08" db="EMBL/GenBank/DDBJ databases">
        <title>Isolation and enrichment of carboxydotrophic bacteria from anaerobic sludge for the production of bio-based chemicals from syngas.</title>
        <authorList>
            <person name="Antares A.L."/>
            <person name="Moreira J."/>
            <person name="Diender M."/>
            <person name="Parshina S.N."/>
            <person name="Stams A.J.M."/>
            <person name="Alves M."/>
            <person name="Alves J.I."/>
            <person name="Sousa D.Z."/>
        </authorList>
    </citation>
    <scope>NUCLEOTIDE SEQUENCE [LARGE SCALE GENOMIC DNA]</scope>
    <source>
        <strain evidence="3 4">JM</strain>
    </source>
</reference>
<proteinExistence type="predicted"/>
<dbReference type="InterPro" id="IPR006037">
    <property type="entry name" value="RCK_C"/>
</dbReference>
<accession>A0A5D0WQT1</accession>
<sequence>MPVNDSDRWPLKRSSMSFNVSLISFFVLIIAYFILVEIFTVLFRLTGLREDKARFQAVSCMTNSGFTTRESELILNSAARRNLARVMMLFGYLFAVSGVSLLVNLFIRSSGDQINWMTILYSLVFLVVILVITRSKWIIRKFDELVERLAKNKTKGAFCNNVRILEMFHDKLIAEVFVTCIPPEIRDKTLLEMNFRHTYKLNVLLIKRGNIIMDHVISSDEIKQGDRVLIYGSKNNIMELFKDSI</sequence>
<feature type="transmembrane region" description="Helical" evidence="1">
    <location>
        <begin position="86"/>
        <end position="107"/>
    </location>
</feature>
<dbReference type="Proteomes" id="UP000322619">
    <property type="component" value="Unassembled WGS sequence"/>
</dbReference>
<keyword evidence="1" id="KW-0812">Transmembrane</keyword>